<keyword evidence="2" id="KW-1185">Reference proteome</keyword>
<name>A0ABV9E7N6_9ACTN</name>
<dbReference type="Pfam" id="PF01547">
    <property type="entry name" value="SBP_bac_1"/>
    <property type="match status" value="1"/>
</dbReference>
<protein>
    <submittedName>
        <fullName evidence="1">Extracellular solute-binding protein</fullName>
    </submittedName>
</protein>
<dbReference type="PANTHER" id="PTHR43649:SF14">
    <property type="entry name" value="BLR3389 PROTEIN"/>
    <property type="match status" value="1"/>
</dbReference>
<sequence length="449" mass="48040">MIWRLPLEETMADGPPRPTPGGPPRPTRRAVLGTALALGAIPLTGCGVTGATTRLRYWNLFGGGDGVLMVKMLDDYRARHPEISLEAVTLAWGAPYYTKLAMAAAGGRAPDVGILHLSRLAGYAPGHLLDPFDEKLLAEFGVTKDQLPPGLIERATVGGALYALPLDTHPFVMYYNTDIAGKAGLLGADGRLAPMNGPDQVIDALTKAKKVTGAYGLALDNLDVMPWRLFWALYRQQDGDITLPTGAGIGIDDTKALTALTFMGRLTAEGLATRDVDYPGAIATFAGGKAGFHWNGGWETATFTTAKLPYSMTRLPAIFGNARTSGDAHSFVLPHQRARDPLTTRESYRFIAELLKYSVTWGRAGHVPAYQPVVTDPAYLALKPQSEYRDVTPDVQLDPPAWFSGSGSDFENQAGSAFQSVLAGTLTPQAALTQFKSAVDKLLSTPSPV</sequence>
<reference evidence="2" key="1">
    <citation type="journal article" date="2019" name="Int. J. Syst. Evol. Microbiol.">
        <title>The Global Catalogue of Microorganisms (GCM) 10K type strain sequencing project: providing services to taxonomists for standard genome sequencing and annotation.</title>
        <authorList>
            <consortium name="The Broad Institute Genomics Platform"/>
            <consortium name="The Broad Institute Genome Sequencing Center for Infectious Disease"/>
            <person name="Wu L."/>
            <person name="Ma J."/>
        </authorList>
    </citation>
    <scope>NUCLEOTIDE SEQUENCE [LARGE SCALE GENOMIC DNA]</scope>
    <source>
        <strain evidence="2">CCUG 49560</strain>
    </source>
</reference>
<evidence type="ECO:0000313" key="2">
    <source>
        <dbReference type="Proteomes" id="UP001595891"/>
    </source>
</evidence>
<dbReference type="EMBL" id="JBHSFN010000002">
    <property type="protein sequence ID" value="MFC4585402.1"/>
    <property type="molecule type" value="Genomic_DNA"/>
</dbReference>
<dbReference type="PANTHER" id="PTHR43649">
    <property type="entry name" value="ARABINOSE-BINDING PROTEIN-RELATED"/>
    <property type="match status" value="1"/>
</dbReference>
<dbReference type="Proteomes" id="UP001595891">
    <property type="component" value="Unassembled WGS sequence"/>
</dbReference>
<organism evidence="1 2">
    <name type="scientific">Sphaerisporangium corydalis</name>
    <dbReference type="NCBI Taxonomy" id="1441875"/>
    <lineage>
        <taxon>Bacteria</taxon>
        <taxon>Bacillati</taxon>
        <taxon>Actinomycetota</taxon>
        <taxon>Actinomycetes</taxon>
        <taxon>Streptosporangiales</taxon>
        <taxon>Streptosporangiaceae</taxon>
        <taxon>Sphaerisporangium</taxon>
    </lineage>
</organism>
<dbReference type="InterPro" id="IPR050490">
    <property type="entry name" value="Bact_solute-bd_prot1"/>
</dbReference>
<proteinExistence type="predicted"/>
<dbReference type="SUPFAM" id="SSF53850">
    <property type="entry name" value="Periplasmic binding protein-like II"/>
    <property type="match status" value="1"/>
</dbReference>
<dbReference type="RefSeq" id="WP_262842540.1">
    <property type="nucleotide sequence ID" value="NZ_JANZYP010000012.1"/>
</dbReference>
<accession>A0ABV9E7N6</accession>
<evidence type="ECO:0000313" key="1">
    <source>
        <dbReference type="EMBL" id="MFC4585402.1"/>
    </source>
</evidence>
<comment type="caution">
    <text evidence="1">The sequence shown here is derived from an EMBL/GenBank/DDBJ whole genome shotgun (WGS) entry which is preliminary data.</text>
</comment>
<dbReference type="InterPro" id="IPR006059">
    <property type="entry name" value="SBP"/>
</dbReference>
<gene>
    <name evidence="1" type="ORF">ACFO8L_04940</name>
</gene>
<dbReference type="Gene3D" id="3.40.190.10">
    <property type="entry name" value="Periplasmic binding protein-like II"/>
    <property type="match status" value="1"/>
</dbReference>